<dbReference type="PROSITE" id="PS50109">
    <property type="entry name" value="HIS_KIN"/>
    <property type="match status" value="1"/>
</dbReference>
<evidence type="ECO:0000256" key="5">
    <source>
        <dbReference type="ARBA" id="ARBA00022741"/>
    </source>
</evidence>
<dbReference type="SUPFAM" id="SSF47384">
    <property type="entry name" value="Homodimeric domain of signal transducing histidine kinase"/>
    <property type="match status" value="1"/>
</dbReference>
<dbReference type="RefSeq" id="WP_126521319.1">
    <property type="nucleotide sequence ID" value="NZ_RXNU01000009.1"/>
</dbReference>
<evidence type="ECO:0000259" key="15">
    <source>
        <dbReference type="PROSITE" id="PS50110"/>
    </source>
</evidence>
<dbReference type="Gene3D" id="1.10.287.130">
    <property type="match status" value="1"/>
</dbReference>
<dbReference type="GO" id="GO:0000155">
    <property type="term" value="F:phosphorelay sensor kinase activity"/>
    <property type="evidence" value="ECO:0007669"/>
    <property type="project" value="InterPro"/>
</dbReference>
<dbReference type="InterPro" id="IPR005467">
    <property type="entry name" value="His_kinase_dom"/>
</dbReference>
<comment type="subunit">
    <text evidence="9">At low DSF concentrations, interacts with RpfF.</text>
</comment>
<evidence type="ECO:0000256" key="7">
    <source>
        <dbReference type="ARBA" id="ARBA00022840"/>
    </source>
</evidence>
<evidence type="ECO:0000256" key="9">
    <source>
        <dbReference type="ARBA" id="ARBA00064003"/>
    </source>
</evidence>
<keyword evidence="8" id="KW-0902">Two-component regulatory system</keyword>
<evidence type="ECO:0000259" key="17">
    <source>
        <dbReference type="PROSITE" id="PS50894"/>
    </source>
</evidence>
<evidence type="ECO:0000313" key="18">
    <source>
        <dbReference type="EMBL" id="RTR37882.1"/>
    </source>
</evidence>
<dbReference type="GO" id="GO:0005524">
    <property type="term" value="F:ATP binding"/>
    <property type="evidence" value="ECO:0007669"/>
    <property type="project" value="UniProtKB-KW"/>
</dbReference>
<name>A0A431WQG5_9GAMM</name>
<feature type="domain" description="Response regulatory" evidence="15">
    <location>
        <begin position="1272"/>
        <end position="1394"/>
    </location>
</feature>
<dbReference type="Pfam" id="PF01627">
    <property type="entry name" value="Hpt"/>
    <property type="match status" value="1"/>
</dbReference>
<dbReference type="CDD" id="cd17546">
    <property type="entry name" value="REC_hyHK_CKI1_RcsC-like"/>
    <property type="match status" value="2"/>
</dbReference>
<dbReference type="InterPro" id="IPR004358">
    <property type="entry name" value="Sig_transdc_His_kin-like_C"/>
</dbReference>
<dbReference type="InterPro" id="IPR011006">
    <property type="entry name" value="CheY-like_superfamily"/>
</dbReference>
<evidence type="ECO:0000256" key="11">
    <source>
        <dbReference type="PROSITE-ProRule" id="PRU00110"/>
    </source>
</evidence>
<proteinExistence type="predicted"/>
<evidence type="ECO:0000256" key="2">
    <source>
        <dbReference type="ARBA" id="ARBA00012438"/>
    </source>
</evidence>
<dbReference type="InterPro" id="IPR013655">
    <property type="entry name" value="PAS_fold_3"/>
</dbReference>
<feature type="modified residue" description="Phosphohistidine" evidence="11">
    <location>
        <position position="1619"/>
    </location>
</feature>
<dbReference type="InterPro" id="IPR000014">
    <property type="entry name" value="PAS"/>
</dbReference>
<dbReference type="InterPro" id="IPR013783">
    <property type="entry name" value="Ig-like_fold"/>
</dbReference>
<evidence type="ECO:0000256" key="3">
    <source>
        <dbReference type="ARBA" id="ARBA00022553"/>
    </source>
</evidence>
<feature type="domain" description="PAC" evidence="16">
    <location>
        <begin position="954"/>
        <end position="1007"/>
    </location>
</feature>
<feature type="modified residue" description="4-aspartylphosphate" evidence="12">
    <location>
        <position position="1326"/>
    </location>
</feature>
<dbReference type="SUPFAM" id="SSF55874">
    <property type="entry name" value="ATPase domain of HSP90 chaperone/DNA topoisomerase II/histidine kinase"/>
    <property type="match status" value="1"/>
</dbReference>
<dbReference type="PANTHER" id="PTHR43547">
    <property type="entry name" value="TWO-COMPONENT HISTIDINE KINASE"/>
    <property type="match status" value="1"/>
</dbReference>
<dbReference type="FunFam" id="1.10.287.130:FF:000002">
    <property type="entry name" value="Two-component osmosensing histidine kinase"/>
    <property type="match status" value="1"/>
</dbReference>
<evidence type="ECO:0000259" key="16">
    <source>
        <dbReference type="PROSITE" id="PS50113"/>
    </source>
</evidence>
<dbReference type="InterPro" id="IPR036890">
    <property type="entry name" value="HATPase_C_sf"/>
</dbReference>
<keyword evidence="4" id="KW-0808">Transferase</keyword>
<keyword evidence="3 12" id="KW-0597">Phosphoprotein</keyword>
<evidence type="ECO:0000256" key="4">
    <source>
        <dbReference type="ARBA" id="ARBA00022679"/>
    </source>
</evidence>
<dbReference type="InterPro" id="IPR015943">
    <property type="entry name" value="WD40/YVTN_repeat-like_dom_sf"/>
</dbReference>
<dbReference type="FunFam" id="3.30.565.10:FF:000010">
    <property type="entry name" value="Sensor histidine kinase RcsC"/>
    <property type="match status" value="1"/>
</dbReference>
<dbReference type="Gene3D" id="3.30.450.20">
    <property type="entry name" value="PAS domain"/>
    <property type="match status" value="1"/>
</dbReference>
<dbReference type="CDD" id="cd16922">
    <property type="entry name" value="HATPase_EvgS-ArcB-TorS-like"/>
    <property type="match status" value="1"/>
</dbReference>
<feature type="domain" description="HPt" evidence="17">
    <location>
        <begin position="1580"/>
        <end position="1675"/>
    </location>
</feature>
<dbReference type="InterPro" id="IPR036097">
    <property type="entry name" value="HisK_dim/P_sf"/>
</dbReference>
<evidence type="ECO:0000256" key="10">
    <source>
        <dbReference type="ARBA" id="ARBA00068150"/>
    </source>
</evidence>
<dbReference type="InterPro" id="IPR011123">
    <property type="entry name" value="Y_Y_Y"/>
</dbReference>
<evidence type="ECO:0000256" key="8">
    <source>
        <dbReference type="ARBA" id="ARBA00023012"/>
    </source>
</evidence>
<dbReference type="InterPro" id="IPR001610">
    <property type="entry name" value="PAC"/>
</dbReference>
<dbReference type="Pfam" id="PF00072">
    <property type="entry name" value="Response_reg"/>
    <property type="match status" value="2"/>
</dbReference>
<evidence type="ECO:0000256" key="6">
    <source>
        <dbReference type="ARBA" id="ARBA00022777"/>
    </source>
</evidence>
<dbReference type="InterPro" id="IPR011110">
    <property type="entry name" value="Reg_prop"/>
</dbReference>
<keyword evidence="5" id="KW-0547">Nucleotide-binding</keyword>
<dbReference type="Gene3D" id="2.130.10.10">
    <property type="entry name" value="YVTN repeat-like/Quinoprotein amine dehydrogenase"/>
    <property type="match status" value="2"/>
</dbReference>
<dbReference type="Gene3D" id="3.40.50.2300">
    <property type="match status" value="2"/>
</dbReference>
<dbReference type="InterPro" id="IPR003661">
    <property type="entry name" value="HisK_dim/P_dom"/>
</dbReference>
<dbReference type="InterPro" id="IPR008207">
    <property type="entry name" value="Sig_transdc_His_kin_Hpt_dom"/>
</dbReference>
<dbReference type="Pfam" id="PF02518">
    <property type="entry name" value="HATPase_c"/>
    <property type="match status" value="1"/>
</dbReference>
<dbReference type="NCBIfam" id="TIGR00229">
    <property type="entry name" value="sensory_box"/>
    <property type="match status" value="1"/>
</dbReference>
<dbReference type="SMART" id="SM00448">
    <property type="entry name" value="REC"/>
    <property type="match status" value="2"/>
</dbReference>
<dbReference type="EC" id="2.7.13.3" evidence="2"/>
<protein>
    <recommendedName>
        <fullName evidence="10">Sensory/regulatory protein RpfC</fullName>
        <ecNumber evidence="2">2.7.13.3</ecNumber>
    </recommendedName>
</protein>
<dbReference type="InterPro" id="IPR035965">
    <property type="entry name" value="PAS-like_dom_sf"/>
</dbReference>
<comment type="catalytic activity">
    <reaction evidence="1">
        <text>ATP + protein L-histidine = ADP + protein N-phospho-L-histidine.</text>
        <dbReference type="EC" id="2.7.13.3"/>
    </reaction>
</comment>
<feature type="coiled-coil region" evidence="13">
    <location>
        <begin position="998"/>
        <end position="1025"/>
    </location>
</feature>
<evidence type="ECO:0000256" key="1">
    <source>
        <dbReference type="ARBA" id="ARBA00000085"/>
    </source>
</evidence>
<keyword evidence="7" id="KW-0067">ATP-binding</keyword>
<dbReference type="Gene3D" id="1.20.120.160">
    <property type="entry name" value="HPT domain"/>
    <property type="match status" value="1"/>
</dbReference>
<dbReference type="SMART" id="SM00388">
    <property type="entry name" value="HisKA"/>
    <property type="match status" value="1"/>
</dbReference>
<dbReference type="Gene3D" id="3.30.565.10">
    <property type="entry name" value="Histidine kinase-like ATPase, C-terminal domain"/>
    <property type="match status" value="1"/>
</dbReference>
<accession>A0A431WQG5</accession>
<keyword evidence="19" id="KW-1185">Reference proteome</keyword>
<dbReference type="InterPro" id="IPR036641">
    <property type="entry name" value="HPT_dom_sf"/>
</dbReference>
<dbReference type="Pfam" id="PF07495">
    <property type="entry name" value="Y_Y_Y"/>
    <property type="match status" value="1"/>
</dbReference>
<dbReference type="SMART" id="SM00387">
    <property type="entry name" value="HATPase_c"/>
    <property type="match status" value="1"/>
</dbReference>
<sequence length="1759" mass="197308">MMVKESFRIKKNIVCKVMFCCWLISLIFMQTVYAQAGKVTRFERLSLEEGLSQVSVNSIVQDNKGFLWFATQDGLNRYDGYEFKVYRHNPEDSTSLSNNYAWSMIKDRAGALWIGTYGGGLNKFDASTERFSHFRHDDSDPHSLSDDNVSSIYEDQAGTIWVGTYGGGLNKFDTSTGRFTHFRHDDADPHSLSDDNVSLIHEDRTGILWVGTFGGGLNKFDPSANRFTHFRHDDTDPHSLSDNSVRAIHEDRRGTLWIGTNSGGLNKFDASTERFTHFRHDDADPYSLSHDSVLFIVEDRAETLWIGSYGGGLNKFDVSTERFTHFRHNNSDPQSLSTDLVNSIYKDKTGTLWIGTYGGGLNKFDASLERFTHFRHDSTDPHSLSYDYTRSIFEDRGGTLWIGGYGGLNKFDALTERFTHFRHNDSDPYSLSEDRVNSIYQDRKGVLWIGTDGGGLNKFDATLERFIHFRHDPTEPYSLTHNYVYAIYEDRAGMLWIGTWGGGLSKFDASTKRFSRFRHNDSDPNSLSSNEVLSIYEDRTGTLWIATYGGLNKFDVTSEQFTSFRHESSNPNSLSNDRVSSIYEDKKGDLWIGTFGGGLNKFNRQNEQFKHYRQKQGLANDTIYGILEDGTGHLWISTNKGLSKFNPTTETFKNYNKQDGLQSNEFNTGAYFRSQSGELFFGGINGFNRFFPEFIKDDAQKPEVVFTDFLLFNKSVPLKGSNPDSPLQKTISETSAIILNYEQSVFSLEFAALHFASPINNQYEYKLEGFDQNWIKTDAKNRRATYTTMASGDYTFRVKASNKDGVWNEAGAAIKIKILPPAWKTWWAYTLYCMALAGLIFWFVQSQRSKRKRLEKLVSERTQEIKENETRLALASANANLGLWDYYPQRNNIFVNRIFATQLNYEPDDIRESDDDWAKIKNGMKYWSSIIHPDDLVNKEKLSRSHLNGESDEYSAEYRVKCGDGTWKWILDMGKVIERDPNGAAVRMMGIHMDVSDRKVMEDRLRKAKDAAEEAKNIAEAATQSKSDFLANMSHEIRTPMNAIIGMSHLALQTDLSPKQSDYINKTSSAANALLGIINDILDFSKIEAGKMEMESVPFNLNETLENLSHLLTVKTREKGLELLIDTHLDVPNGLVGDPLRLSQVIINLANNAVKFTETGEIIISIENIASTQDQVTLQFSVIDSGIGMTEEQMKKLFQSFSQADASTTRKYGGTGLGLTISKTLTEMMEGKIWVESSPGKGSSFIFTANFGLSGESYSSLPLPKPDLRDLSVLVVDDSQSAREILQHIAERLSFKVAIVGSGKEAIEQIREADQSGTPFKLVIMDWKMPGMDGIETSRQIKSDTKLTAVPKVVMVSAYDRDEMLLQADGVKLDGFLSKPVSASTLLDATMVAMGFEALNLAKVTSELGIEIVAAIRGARILLVEDNEVNQQVATELLELAQMVVTVAENGQVAIEKVKEKEFDLVLMDIQMPIMDGYTATREIRQDPKFKELPIIAMTANAMATDSDKCLEAGMNDHVSKPIDPKEMYRTLAQWIEPGEREVPVELLQRLAEFNKGGDESPLELPGFDVDKAMARMGGSARAYRRTLTKVLESEADAMERISQSLIESDRESAVRIAHTLKGVAGNIGANALHAEASKLEAVLLEEQPETECITVTGRALNEAMVTISDALQSDMKGSVQGKSNTVVEIDVLDALRKISERIDDFDSTVEEAVEDLLLGIDEVELHGSLSKLQRYLGDYDFDAASTLVGEIMKSVADR</sequence>
<dbReference type="Pfam" id="PF00512">
    <property type="entry name" value="HisKA"/>
    <property type="match status" value="1"/>
</dbReference>
<evidence type="ECO:0000259" key="14">
    <source>
        <dbReference type="PROSITE" id="PS50109"/>
    </source>
</evidence>
<keyword evidence="13" id="KW-0175">Coiled coil</keyword>
<dbReference type="PANTHER" id="PTHR43547:SF2">
    <property type="entry name" value="HYBRID SIGNAL TRANSDUCTION HISTIDINE KINASE C"/>
    <property type="match status" value="1"/>
</dbReference>
<dbReference type="Pfam" id="PF07494">
    <property type="entry name" value="Reg_prop"/>
    <property type="match status" value="11"/>
</dbReference>
<evidence type="ECO:0000256" key="12">
    <source>
        <dbReference type="PROSITE-ProRule" id="PRU00169"/>
    </source>
</evidence>
<dbReference type="InterPro" id="IPR001789">
    <property type="entry name" value="Sig_transdc_resp-reg_receiver"/>
</dbReference>
<feature type="domain" description="Response regulatory" evidence="15">
    <location>
        <begin position="1420"/>
        <end position="1536"/>
    </location>
</feature>
<dbReference type="SUPFAM" id="SSF52172">
    <property type="entry name" value="CheY-like"/>
    <property type="match status" value="2"/>
</dbReference>
<dbReference type="PRINTS" id="PR00344">
    <property type="entry name" value="BCTRLSENSOR"/>
</dbReference>
<dbReference type="SUPFAM" id="SSF47226">
    <property type="entry name" value="Histidine-containing phosphotransfer domain, HPT domain"/>
    <property type="match status" value="1"/>
</dbReference>
<dbReference type="PROSITE" id="PS50113">
    <property type="entry name" value="PAC"/>
    <property type="match status" value="1"/>
</dbReference>
<evidence type="ECO:0000313" key="19">
    <source>
        <dbReference type="Proteomes" id="UP000267448"/>
    </source>
</evidence>
<dbReference type="PROSITE" id="PS50894">
    <property type="entry name" value="HPT"/>
    <property type="match status" value="1"/>
</dbReference>
<reference evidence="18 19" key="1">
    <citation type="submission" date="2018-12" db="EMBL/GenBank/DDBJ databases">
        <authorList>
            <person name="Yu L."/>
        </authorList>
    </citation>
    <scope>NUCLEOTIDE SEQUENCE [LARGE SCALE GENOMIC DNA]</scope>
    <source>
        <strain evidence="18 19">HAW-EB2</strain>
    </source>
</reference>
<dbReference type="OrthoDB" id="9772100at2"/>
<dbReference type="CDD" id="cd00130">
    <property type="entry name" value="PAS"/>
    <property type="match status" value="1"/>
</dbReference>
<dbReference type="Gene3D" id="2.60.40.10">
    <property type="entry name" value="Immunoglobulins"/>
    <property type="match status" value="1"/>
</dbReference>
<dbReference type="EMBL" id="RXNU01000009">
    <property type="protein sequence ID" value="RTR37882.1"/>
    <property type="molecule type" value="Genomic_DNA"/>
</dbReference>
<feature type="domain" description="Histidine kinase" evidence="14">
    <location>
        <begin position="1032"/>
        <end position="1253"/>
    </location>
</feature>
<dbReference type="Pfam" id="PF08447">
    <property type="entry name" value="PAS_3"/>
    <property type="match status" value="1"/>
</dbReference>
<dbReference type="Proteomes" id="UP000267448">
    <property type="component" value="Unassembled WGS sequence"/>
</dbReference>
<dbReference type="PROSITE" id="PS50110">
    <property type="entry name" value="RESPONSE_REGULATORY"/>
    <property type="match status" value="2"/>
</dbReference>
<comment type="caution">
    <text evidence="18">The sequence shown here is derived from an EMBL/GenBank/DDBJ whole genome shotgun (WGS) entry which is preliminary data.</text>
</comment>
<dbReference type="SUPFAM" id="SSF63829">
    <property type="entry name" value="Calcium-dependent phosphotriesterase"/>
    <property type="match status" value="3"/>
</dbReference>
<dbReference type="InterPro" id="IPR000700">
    <property type="entry name" value="PAS-assoc_C"/>
</dbReference>
<dbReference type="InterPro" id="IPR003594">
    <property type="entry name" value="HATPase_dom"/>
</dbReference>
<gene>
    <name evidence="18" type="ORF">EKG38_16490</name>
</gene>
<evidence type="ECO:0000256" key="13">
    <source>
        <dbReference type="SAM" id="Coils"/>
    </source>
</evidence>
<organism evidence="18 19">
    <name type="scientific">Shewanella canadensis</name>
    <dbReference type="NCBI Taxonomy" id="271096"/>
    <lineage>
        <taxon>Bacteria</taxon>
        <taxon>Pseudomonadati</taxon>
        <taxon>Pseudomonadota</taxon>
        <taxon>Gammaproteobacteria</taxon>
        <taxon>Alteromonadales</taxon>
        <taxon>Shewanellaceae</taxon>
        <taxon>Shewanella</taxon>
    </lineage>
</organism>
<dbReference type="CDD" id="cd00082">
    <property type="entry name" value="HisKA"/>
    <property type="match status" value="1"/>
</dbReference>
<keyword evidence="6" id="KW-0418">Kinase</keyword>
<dbReference type="SUPFAM" id="SSF55785">
    <property type="entry name" value="PYP-like sensor domain (PAS domain)"/>
    <property type="match status" value="1"/>
</dbReference>
<feature type="modified residue" description="4-aspartylphosphate" evidence="12">
    <location>
        <position position="1469"/>
    </location>
</feature>
<dbReference type="FunFam" id="2.60.40.10:FF:000791">
    <property type="entry name" value="Two-component system sensor histidine kinase/response regulator"/>
    <property type="match status" value="1"/>
</dbReference>
<dbReference type="SMART" id="SM00086">
    <property type="entry name" value="PAC"/>
    <property type="match status" value="1"/>
</dbReference>